<feature type="transmembrane region" description="Helical" evidence="1">
    <location>
        <begin position="35"/>
        <end position="54"/>
    </location>
</feature>
<accession>A0A239PPY1</accession>
<keyword evidence="1" id="KW-0472">Membrane</keyword>
<evidence type="ECO:0000313" key="2">
    <source>
        <dbReference type="EMBL" id="SNT72198.1"/>
    </source>
</evidence>
<keyword evidence="1" id="KW-0812">Transmembrane</keyword>
<dbReference type="EMBL" id="FZQA01000002">
    <property type="protein sequence ID" value="SNT72198.1"/>
    <property type="molecule type" value="Genomic_DNA"/>
</dbReference>
<reference evidence="2 3" key="1">
    <citation type="submission" date="2017-07" db="EMBL/GenBank/DDBJ databases">
        <authorList>
            <person name="Sun Z.S."/>
            <person name="Albrecht U."/>
            <person name="Echele G."/>
            <person name="Lee C.C."/>
        </authorList>
    </citation>
    <scope>NUCLEOTIDE SEQUENCE [LARGE SCALE GENOMIC DNA]</scope>
    <source>
        <strain evidence="2 3">CGMCC 1.12710</strain>
    </source>
</reference>
<dbReference type="Proteomes" id="UP000198346">
    <property type="component" value="Unassembled WGS sequence"/>
</dbReference>
<name>A0A239PPY1_9PROT</name>
<keyword evidence="1" id="KW-1133">Transmembrane helix</keyword>
<sequence>MDQQQDRAGDMEENIIERHQDAEEHLRTYKSIMKATGEIGAPFAMALTVFFTNLVLANGFWLSLFAGVLTYLAVFWIVRLFFSH</sequence>
<organism evidence="2 3">
    <name type="scientific">Amphiplicatus metriothermophilus</name>
    <dbReference type="NCBI Taxonomy" id="1519374"/>
    <lineage>
        <taxon>Bacteria</taxon>
        <taxon>Pseudomonadati</taxon>
        <taxon>Pseudomonadota</taxon>
        <taxon>Alphaproteobacteria</taxon>
        <taxon>Parvularculales</taxon>
        <taxon>Parvularculaceae</taxon>
        <taxon>Amphiplicatus</taxon>
    </lineage>
</organism>
<dbReference type="RefSeq" id="WP_143265949.1">
    <property type="nucleotide sequence ID" value="NZ_FZQA01000002.1"/>
</dbReference>
<dbReference type="AlphaFoldDB" id="A0A239PPY1"/>
<feature type="transmembrane region" description="Helical" evidence="1">
    <location>
        <begin position="60"/>
        <end position="82"/>
    </location>
</feature>
<evidence type="ECO:0000256" key="1">
    <source>
        <dbReference type="SAM" id="Phobius"/>
    </source>
</evidence>
<protein>
    <submittedName>
        <fullName evidence="2">Uncharacterized protein</fullName>
    </submittedName>
</protein>
<keyword evidence="3" id="KW-1185">Reference proteome</keyword>
<gene>
    <name evidence="2" type="ORF">SAMN06297382_1234</name>
</gene>
<proteinExistence type="predicted"/>
<evidence type="ECO:0000313" key="3">
    <source>
        <dbReference type="Proteomes" id="UP000198346"/>
    </source>
</evidence>